<dbReference type="GO" id="GO:0051213">
    <property type="term" value="F:dioxygenase activity"/>
    <property type="evidence" value="ECO:0007669"/>
    <property type="project" value="UniProtKB-KW"/>
</dbReference>
<accession>A0A6S6W034</accession>
<proteinExistence type="predicted"/>
<dbReference type="Proteomes" id="UP000472372">
    <property type="component" value="Chromosome 4"/>
</dbReference>
<dbReference type="InterPro" id="IPR008775">
    <property type="entry name" value="Phytyl_CoA_dOase-like"/>
</dbReference>
<keyword evidence="2" id="KW-0560">Oxidoreductase</keyword>
<evidence type="ECO:0000256" key="1">
    <source>
        <dbReference type="SAM" id="MobiDB-lite"/>
    </source>
</evidence>
<keyword evidence="2" id="KW-0223">Dioxygenase</keyword>
<sequence>MRRLEHQPDKRGPKESAKAKIQLPMAQPAASSASNGPSVSPNITTDSSDPYTAARAALDRDGFVVLSASLFPSFDLEALRRAASRMTEAARSGKWPYIRTLPKQFPPWPHDPSNGIWGVQHLLHPSNPDHLTFAKSYFDTELLKYVAALIGCDKSQLTMELYNMLVRPDKEFSLRWHRDDVAATATAEEELERLQKPGHHAQWNLALYDDSSLVLVPGSHKRARTETERNADPYEASMPDQITVQLKAGEVAFYNNNILHRGVYDSTKERMTLHGSIGTTIAGSERARNVLQHGVGEWAKEYDFGDFDPEMAQQAKMMREKLVAMGEKSGDVGFFSKDE</sequence>
<feature type="region of interest" description="Disordered" evidence="1">
    <location>
        <begin position="1"/>
        <end position="47"/>
    </location>
</feature>
<evidence type="ECO:0000313" key="3">
    <source>
        <dbReference type="Proteomes" id="UP000472372"/>
    </source>
</evidence>
<gene>
    <name evidence="2" type="ORF">PTTW11_04727</name>
</gene>
<dbReference type="Gene3D" id="2.60.120.620">
    <property type="entry name" value="q2cbj1_9rhob like domain"/>
    <property type="match status" value="1"/>
</dbReference>
<dbReference type="PANTHER" id="PTHR40470">
    <property type="entry name" value="PHYTANOYL-COA DIOXYGENASE FAMILY PROTEIN (AFU_ORTHOLOGUE AFUA_2G15850)"/>
    <property type="match status" value="1"/>
</dbReference>
<dbReference type="AlphaFoldDB" id="A0A6S6W034"/>
<protein>
    <submittedName>
        <fullName evidence="2">Phytanoyl-CoA dioxygenase family protein</fullName>
    </submittedName>
</protein>
<dbReference type="SUPFAM" id="SSF51197">
    <property type="entry name" value="Clavaminate synthase-like"/>
    <property type="match status" value="1"/>
</dbReference>
<dbReference type="EMBL" id="HG992980">
    <property type="protein sequence ID" value="CAE7031055.1"/>
    <property type="molecule type" value="Genomic_DNA"/>
</dbReference>
<feature type="compositionally biased region" description="Polar residues" evidence="1">
    <location>
        <begin position="29"/>
        <end position="47"/>
    </location>
</feature>
<reference evidence="2" key="1">
    <citation type="submission" date="2021-02" db="EMBL/GenBank/DDBJ databases">
        <authorList>
            <person name="Syme A R."/>
            <person name="Syme A R."/>
            <person name="Moolhuijzen P."/>
        </authorList>
    </citation>
    <scope>NUCLEOTIDE SEQUENCE</scope>
    <source>
        <strain evidence="2">W1-1</strain>
    </source>
</reference>
<feature type="compositionally biased region" description="Basic and acidic residues" evidence="1">
    <location>
        <begin position="1"/>
        <end position="18"/>
    </location>
</feature>
<dbReference type="PANTHER" id="PTHR40470:SF1">
    <property type="entry name" value="PHYTANOYL-COA DIOXYGENASE FAMILY PROTEIN (AFU_ORTHOLOGUE AFUA_2G15850)"/>
    <property type="match status" value="1"/>
</dbReference>
<organism evidence="2 3">
    <name type="scientific">Pyrenophora teres f. teres</name>
    <dbReference type="NCBI Taxonomy" id="97479"/>
    <lineage>
        <taxon>Eukaryota</taxon>
        <taxon>Fungi</taxon>
        <taxon>Dikarya</taxon>
        <taxon>Ascomycota</taxon>
        <taxon>Pezizomycotina</taxon>
        <taxon>Dothideomycetes</taxon>
        <taxon>Pleosporomycetidae</taxon>
        <taxon>Pleosporales</taxon>
        <taxon>Pleosporineae</taxon>
        <taxon>Pleosporaceae</taxon>
        <taxon>Pyrenophora</taxon>
    </lineage>
</organism>
<name>A0A6S6W034_9PLEO</name>
<dbReference type="Pfam" id="PF05721">
    <property type="entry name" value="PhyH"/>
    <property type="match status" value="1"/>
</dbReference>
<evidence type="ECO:0000313" key="2">
    <source>
        <dbReference type="EMBL" id="CAE7031055.1"/>
    </source>
</evidence>